<keyword evidence="2" id="KW-1185">Reference proteome</keyword>
<dbReference type="EMBL" id="WWCK01000011">
    <property type="protein sequence ID" value="MYM70522.1"/>
    <property type="molecule type" value="Genomic_DNA"/>
</dbReference>
<dbReference type="NCBIfam" id="TIGR01551">
    <property type="entry name" value="major_capsid_P2"/>
    <property type="match status" value="1"/>
</dbReference>
<dbReference type="RefSeq" id="WP_161017024.1">
    <property type="nucleotide sequence ID" value="NZ_WWCK01000011.1"/>
</dbReference>
<gene>
    <name evidence="1" type="ORF">GTP45_27470</name>
</gene>
<dbReference type="Proteomes" id="UP000450012">
    <property type="component" value="Unassembled WGS sequence"/>
</dbReference>
<accession>A0A7X4KEZ6</accession>
<organism evidence="1 2">
    <name type="scientific">Duganella rivi</name>
    <dbReference type="NCBI Taxonomy" id="2666083"/>
    <lineage>
        <taxon>Bacteria</taxon>
        <taxon>Pseudomonadati</taxon>
        <taxon>Pseudomonadota</taxon>
        <taxon>Betaproteobacteria</taxon>
        <taxon>Burkholderiales</taxon>
        <taxon>Oxalobacteraceae</taxon>
        <taxon>Telluria group</taxon>
        <taxon>Duganella</taxon>
    </lineage>
</organism>
<dbReference type="Pfam" id="PF05125">
    <property type="entry name" value="Phage_cap_P2"/>
    <property type="match status" value="1"/>
</dbReference>
<proteinExistence type="predicted"/>
<protein>
    <submittedName>
        <fullName evidence="1">Phage major capsid protein, P2 family</fullName>
    </submittedName>
</protein>
<comment type="caution">
    <text evidence="1">The sequence shown here is derived from an EMBL/GenBank/DDBJ whole genome shotgun (WGS) entry which is preliminary data.</text>
</comment>
<evidence type="ECO:0000313" key="1">
    <source>
        <dbReference type="EMBL" id="MYM70522.1"/>
    </source>
</evidence>
<dbReference type="InterPro" id="IPR006441">
    <property type="entry name" value="Phage_P2_GpN"/>
</dbReference>
<reference evidence="1 2" key="1">
    <citation type="submission" date="2019-12" db="EMBL/GenBank/DDBJ databases">
        <title>Novel species isolated from a subtropical stream in China.</title>
        <authorList>
            <person name="Lu H."/>
        </authorList>
    </citation>
    <scope>NUCLEOTIDE SEQUENCE [LARGE SCALE GENOMIC DNA]</scope>
    <source>
        <strain evidence="1 2">FT55W</strain>
    </source>
</reference>
<evidence type="ECO:0000313" key="2">
    <source>
        <dbReference type="Proteomes" id="UP000450012"/>
    </source>
</evidence>
<name>A0A7X4KEZ6_9BURK</name>
<dbReference type="AlphaFoldDB" id="A0A7X4KEZ6"/>
<sequence>MLNDTRVKFEGYLAQVAKLNAVASALQKFSVAPAVQQKLEKKIQQSSAFLSSINVIGVTNQEGEKLGLGVGSTVASTTDTSKNKRNTTDISNIELVNKYRCEQTNFDWHIGYGKLDAWAEQPEFQTMLAEAIAQRQALDRVMIGWNGIARAATSDRAAHPLLQDVNKGWLQQIRENAPQRVMSHGSLAADKIKVGAGGDYENLDALVFDLVNEFLDEWHQEDTGLVVICGRRLLADKYFPIINQQQANTEKLAADMIVSQKRIGNLPAVRVPNFPANGLLVTRLDNLSVYFQKGARRRQVKEASEWDRVENYESSNEAYVVEDYGMTALAENIELLPVPKA</sequence>